<gene>
    <name evidence="2" type="ORF">SAMN04488518_105239</name>
</gene>
<evidence type="ECO:0000256" key="1">
    <source>
        <dbReference type="SAM" id="SignalP"/>
    </source>
</evidence>
<evidence type="ECO:0000313" key="2">
    <source>
        <dbReference type="EMBL" id="SFK46765.1"/>
    </source>
</evidence>
<feature type="chain" id="PRO_5047475844" evidence="1">
    <location>
        <begin position="33"/>
        <end position="281"/>
    </location>
</feature>
<evidence type="ECO:0000313" key="3">
    <source>
        <dbReference type="Proteomes" id="UP000199598"/>
    </source>
</evidence>
<dbReference type="Proteomes" id="UP000199598">
    <property type="component" value="Unassembled WGS sequence"/>
</dbReference>
<dbReference type="RefSeq" id="WP_093519545.1">
    <property type="nucleotide sequence ID" value="NZ_FOSK01000005.1"/>
</dbReference>
<comment type="caution">
    <text evidence="2">The sequence shown here is derived from an EMBL/GenBank/DDBJ whole genome shotgun (WGS) entry which is preliminary data.</text>
</comment>
<dbReference type="EMBL" id="FOSK01000005">
    <property type="protein sequence ID" value="SFK46765.1"/>
    <property type="molecule type" value="Genomic_DNA"/>
</dbReference>
<organism evidence="2 3">
    <name type="scientific">Pseudovibrio ascidiaceicola</name>
    <dbReference type="NCBI Taxonomy" id="285279"/>
    <lineage>
        <taxon>Bacteria</taxon>
        <taxon>Pseudomonadati</taxon>
        <taxon>Pseudomonadota</taxon>
        <taxon>Alphaproteobacteria</taxon>
        <taxon>Hyphomicrobiales</taxon>
        <taxon>Stappiaceae</taxon>
        <taxon>Pseudovibrio</taxon>
    </lineage>
</organism>
<feature type="signal peptide" evidence="1">
    <location>
        <begin position="1"/>
        <end position="32"/>
    </location>
</feature>
<keyword evidence="1" id="KW-0732">Signal</keyword>
<sequence>MKQWQNWRFKHSWFCRFAIMMLASFMVTSSGATTLRDAVEDSFLFTSAETGRSWIKASEHEKNELCLSVLEAYLTLHQNTRTLEIYSKSESELKAFAATLADTEDIHSPEAVELVEKAVEKTLKTLNEITISAKNQLIAAHAKYVELTGARASNLQSSLSPSLFSGSTLTRDNRRDEKRFQRAVDQHKQLQFRAARRARAYHLARTASLVDPALFAQFLTALDDLRQADLKLAASEADLVRLHFQARIRQTDILLHLGLSPRLIEKKKHTQRKLLARQHAR</sequence>
<proteinExistence type="predicted"/>
<accession>A0A1I3ZRP2</accession>
<protein>
    <submittedName>
        <fullName evidence="2">Uncharacterized protein</fullName>
    </submittedName>
</protein>
<reference evidence="2 3" key="1">
    <citation type="submission" date="2016-10" db="EMBL/GenBank/DDBJ databases">
        <authorList>
            <person name="Varghese N."/>
            <person name="Submissions S."/>
        </authorList>
    </citation>
    <scope>NUCLEOTIDE SEQUENCE [LARGE SCALE GENOMIC DNA]</scope>
    <source>
        <strain evidence="2 3">DSM 16392</strain>
    </source>
</reference>
<name>A0A1I3ZRP2_9HYPH</name>
<keyword evidence="3" id="KW-1185">Reference proteome</keyword>